<organism evidence="1 2">
    <name type="scientific">Paramuricea clavata</name>
    <name type="common">Red gorgonian</name>
    <name type="synonym">Violescent sea-whip</name>
    <dbReference type="NCBI Taxonomy" id="317549"/>
    <lineage>
        <taxon>Eukaryota</taxon>
        <taxon>Metazoa</taxon>
        <taxon>Cnidaria</taxon>
        <taxon>Anthozoa</taxon>
        <taxon>Octocorallia</taxon>
        <taxon>Malacalcyonacea</taxon>
        <taxon>Plexauridae</taxon>
        <taxon>Paramuricea</taxon>
    </lineage>
</organism>
<accession>A0A6S7JLR8</accession>
<evidence type="ECO:0000313" key="2">
    <source>
        <dbReference type="Proteomes" id="UP001152795"/>
    </source>
</evidence>
<name>A0A6S7JLR8_PARCT</name>
<sequence length="94" mass="10567">MAEADEEIEVLQLKLESEICGLTMEALVEFVQHVKYMPKVNTESLKGLRKIQLSKGVRQKIEANLEKSGDKKALLEGYITMVTPEPPPLETPDK</sequence>
<proteinExistence type="predicted"/>
<dbReference type="Proteomes" id="UP001152795">
    <property type="component" value="Unassembled WGS sequence"/>
</dbReference>
<dbReference type="EMBL" id="CACRXK020016529">
    <property type="protein sequence ID" value="CAB4029970.1"/>
    <property type="molecule type" value="Genomic_DNA"/>
</dbReference>
<reference evidence="1" key="1">
    <citation type="submission" date="2020-04" db="EMBL/GenBank/DDBJ databases">
        <authorList>
            <person name="Alioto T."/>
            <person name="Alioto T."/>
            <person name="Gomez Garrido J."/>
        </authorList>
    </citation>
    <scope>NUCLEOTIDE SEQUENCE</scope>
    <source>
        <strain evidence="1">A484AB</strain>
    </source>
</reference>
<gene>
    <name evidence="1" type="ORF">PACLA_8A045720</name>
</gene>
<comment type="caution">
    <text evidence="1">The sequence shown here is derived from an EMBL/GenBank/DDBJ whole genome shotgun (WGS) entry which is preliminary data.</text>
</comment>
<dbReference type="AlphaFoldDB" id="A0A6S7JLR8"/>
<protein>
    <submittedName>
        <fullName evidence="1">Uncharacterized protein</fullName>
    </submittedName>
</protein>
<evidence type="ECO:0000313" key="1">
    <source>
        <dbReference type="EMBL" id="CAB4029970.1"/>
    </source>
</evidence>
<keyword evidence="2" id="KW-1185">Reference proteome</keyword>